<reference evidence="2" key="1">
    <citation type="journal article" date="2011" name="Genome Res.">
        <title>Phylogeny-wide analysis of social amoeba genomes highlights ancient origins for complex intercellular communication.</title>
        <authorList>
            <person name="Heidel A.J."/>
            <person name="Lawal H.M."/>
            <person name="Felder M."/>
            <person name="Schilde C."/>
            <person name="Helps N.R."/>
            <person name="Tunggal B."/>
            <person name="Rivero F."/>
            <person name="John U."/>
            <person name="Schleicher M."/>
            <person name="Eichinger L."/>
            <person name="Platzer M."/>
            <person name="Noegel A.A."/>
            <person name="Schaap P."/>
            <person name="Gloeckner G."/>
        </authorList>
    </citation>
    <scope>NUCLEOTIDE SEQUENCE [LARGE SCALE GENOMIC DNA]</scope>
    <source>
        <strain evidence="2">SH3</strain>
    </source>
</reference>
<dbReference type="AlphaFoldDB" id="F4PM52"/>
<name>F4PM52_CACFS</name>
<sequence>MYKYGNKSNSTNTLKKREEIEMDRWMAYAPPRFGRVGVGIARAHTREYE</sequence>
<dbReference type="GeneID" id="14875327"/>
<dbReference type="EMBL" id="GL883008">
    <property type="protein sequence ID" value="EGG22755.1"/>
    <property type="molecule type" value="Genomic_DNA"/>
</dbReference>
<accession>F4PM52</accession>
<evidence type="ECO:0000313" key="2">
    <source>
        <dbReference type="Proteomes" id="UP000007797"/>
    </source>
</evidence>
<keyword evidence="2" id="KW-1185">Reference proteome</keyword>
<dbReference type="RefSeq" id="XP_004360606.1">
    <property type="nucleotide sequence ID" value="XM_004360549.1"/>
</dbReference>
<organism evidence="1 2">
    <name type="scientific">Cavenderia fasciculata</name>
    <name type="common">Slime mold</name>
    <name type="synonym">Dictyostelium fasciculatum</name>
    <dbReference type="NCBI Taxonomy" id="261658"/>
    <lineage>
        <taxon>Eukaryota</taxon>
        <taxon>Amoebozoa</taxon>
        <taxon>Evosea</taxon>
        <taxon>Eumycetozoa</taxon>
        <taxon>Dictyostelia</taxon>
        <taxon>Acytosteliales</taxon>
        <taxon>Cavenderiaceae</taxon>
        <taxon>Cavenderia</taxon>
    </lineage>
</organism>
<dbReference type="Proteomes" id="UP000007797">
    <property type="component" value="Unassembled WGS sequence"/>
</dbReference>
<evidence type="ECO:0000313" key="1">
    <source>
        <dbReference type="EMBL" id="EGG22755.1"/>
    </source>
</evidence>
<protein>
    <submittedName>
        <fullName evidence="1">Uncharacterized protein</fullName>
    </submittedName>
</protein>
<proteinExistence type="predicted"/>
<dbReference type="KEGG" id="dfa:DFA_04885"/>
<gene>
    <name evidence="1" type="ORF">DFA_04885</name>
</gene>